<dbReference type="EMBL" id="JAIXMP010000009">
    <property type="protein sequence ID" value="KAI9268342.1"/>
    <property type="molecule type" value="Genomic_DNA"/>
</dbReference>
<accession>A0AAD5PFZ1</accession>
<keyword evidence="1" id="KW-0812">Transmembrane</keyword>
<keyword evidence="3" id="KW-1185">Reference proteome</keyword>
<dbReference type="AlphaFoldDB" id="A0AAD5PFZ1"/>
<keyword evidence="1" id="KW-0472">Membrane</keyword>
<feature type="transmembrane region" description="Helical" evidence="1">
    <location>
        <begin position="66"/>
        <end position="87"/>
    </location>
</feature>
<reference evidence="2" key="1">
    <citation type="journal article" date="2022" name="IScience">
        <title>Evolution of zygomycete secretomes and the origins of terrestrial fungal ecologies.</title>
        <authorList>
            <person name="Chang Y."/>
            <person name="Wang Y."/>
            <person name="Mondo S."/>
            <person name="Ahrendt S."/>
            <person name="Andreopoulos W."/>
            <person name="Barry K."/>
            <person name="Beard J."/>
            <person name="Benny G.L."/>
            <person name="Blankenship S."/>
            <person name="Bonito G."/>
            <person name="Cuomo C."/>
            <person name="Desiro A."/>
            <person name="Gervers K.A."/>
            <person name="Hundley H."/>
            <person name="Kuo A."/>
            <person name="LaButti K."/>
            <person name="Lang B.F."/>
            <person name="Lipzen A."/>
            <person name="O'Donnell K."/>
            <person name="Pangilinan J."/>
            <person name="Reynolds N."/>
            <person name="Sandor L."/>
            <person name="Smith M.E."/>
            <person name="Tsang A."/>
            <person name="Grigoriev I.V."/>
            <person name="Stajich J.E."/>
            <person name="Spatafora J.W."/>
        </authorList>
    </citation>
    <scope>NUCLEOTIDE SEQUENCE</scope>
    <source>
        <strain evidence="2">RSA 2281</strain>
    </source>
</reference>
<comment type="caution">
    <text evidence="2">The sequence shown here is derived from an EMBL/GenBank/DDBJ whole genome shotgun (WGS) entry which is preliminary data.</text>
</comment>
<evidence type="ECO:0000313" key="2">
    <source>
        <dbReference type="EMBL" id="KAI9268342.1"/>
    </source>
</evidence>
<proteinExistence type="predicted"/>
<protein>
    <submittedName>
        <fullName evidence="2">Uncharacterized protein</fullName>
    </submittedName>
</protein>
<dbReference type="Proteomes" id="UP001209540">
    <property type="component" value="Unassembled WGS sequence"/>
</dbReference>
<evidence type="ECO:0000256" key="1">
    <source>
        <dbReference type="SAM" id="Phobius"/>
    </source>
</evidence>
<name>A0AAD5PFZ1_9FUNG</name>
<gene>
    <name evidence="2" type="ORF">BDA99DRAFT_535852</name>
</gene>
<sequence>MNPYLATCNWFLLVQFLSRGKSSRNTVDFSQRKLSDYGWCILSGYTKHIPSIHWGNKKKGAHSKRLYGSIAVYISIMGNLVLAYPVASYRLIGTRFKLEQPSVKMAYFIYMKSIYDENHRWLACFFGLKR</sequence>
<organism evidence="2 3">
    <name type="scientific">Phascolomyces articulosus</name>
    <dbReference type="NCBI Taxonomy" id="60185"/>
    <lineage>
        <taxon>Eukaryota</taxon>
        <taxon>Fungi</taxon>
        <taxon>Fungi incertae sedis</taxon>
        <taxon>Mucoromycota</taxon>
        <taxon>Mucoromycotina</taxon>
        <taxon>Mucoromycetes</taxon>
        <taxon>Mucorales</taxon>
        <taxon>Lichtheimiaceae</taxon>
        <taxon>Phascolomyces</taxon>
    </lineage>
</organism>
<evidence type="ECO:0000313" key="3">
    <source>
        <dbReference type="Proteomes" id="UP001209540"/>
    </source>
</evidence>
<reference evidence="2" key="2">
    <citation type="submission" date="2023-02" db="EMBL/GenBank/DDBJ databases">
        <authorList>
            <consortium name="DOE Joint Genome Institute"/>
            <person name="Mondo S.J."/>
            <person name="Chang Y."/>
            <person name="Wang Y."/>
            <person name="Ahrendt S."/>
            <person name="Andreopoulos W."/>
            <person name="Barry K."/>
            <person name="Beard J."/>
            <person name="Benny G.L."/>
            <person name="Blankenship S."/>
            <person name="Bonito G."/>
            <person name="Cuomo C."/>
            <person name="Desiro A."/>
            <person name="Gervers K.A."/>
            <person name="Hundley H."/>
            <person name="Kuo A."/>
            <person name="LaButti K."/>
            <person name="Lang B.F."/>
            <person name="Lipzen A."/>
            <person name="O'Donnell K."/>
            <person name="Pangilinan J."/>
            <person name="Reynolds N."/>
            <person name="Sandor L."/>
            <person name="Smith M.W."/>
            <person name="Tsang A."/>
            <person name="Grigoriev I.V."/>
            <person name="Stajich J.E."/>
            <person name="Spatafora J.W."/>
        </authorList>
    </citation>
    <scope>NUCLEOTIDE SEQUENCE</scope>
    <source>
        <strain evidence="2">RSA 2281</strain>
    </source>
</reference>
<keyword evidence="1" id="KW-1133">Transmembrane helix</keyword>